<comment type="caution">
    <text evidence="1">The sequence shown here is derived from an EMBL/GenBank/DDBJ whole genome shotgun (WGS) entry which is preliminary data.</text>
</comment>
<organism evidence="1">
    <name type="scientific">marine sediment metagenome</name>
    <dbReference type="NCBI Taxonomy" id="412755"/>
    <lineage>
        <taxon>unclassified sequences</taxon>
        <taxon>metagenomes</taxon>
        <taxon>ecological metagenomes</taxon>
    </lineage>
</organism>
<gene>
    <name evidence="1" type="ORF">LCGC14_1153590</name>
</gene>
<dbReference type="AlphaFoldDB" id="A0A0F9LUR0"/>
<evidence type="ECO:0000313" key="1">
    <source>
        <dbReference type="EMBL" id="KKM98864.1"/>
    </source>
</evidence>
<accession>A0A0F9LUR0</accession>
<protein>
    <submittedName>
        <fullName evidence="1">Uncharacterized protein</fullName>
    </submittedName>
</protein>
<reference evidence="1" key="1">
    <citation type="journal article" date="2015" name="Nature">
        <title>Complex archaea that bridge the gap between prokaryotes and eukaryotes.</title>
        <authorList>
            <person name="Spang A."/>
            <person name="Saw J.H."/>
            <person name="Jorgensen S.L."/>
            <person name="Zaremba-Niedzwiedzka K."/>
            <person name="Martijn J."/>
            <person name="Lind A.E."/>
            <person name="van Eijk R."/>
            <person name="Schleper C."/>
            <person name="Guy L."/>
            <person name="Ettema T.J."/>
        </authorList>
    </citation>
    <scope>NUCLEOTIDE SEQUENCE</scope>
</reference>
<dbReference type="EMBL" id="LAZR01005567">
    <property type="protein sequence ID" value="KKM98864.1"/>
    <property type="molecule type" value="Genomic_DNA"/>
</dbReference>
<name>A0A0F9LUR0_9ZZZZ</name>
<proteinExistence type="predicted"/>
<sequence length="173" mass="19541">MACLTDCVETLSAFGNYCETPCLGPHLMRPAGPAFEFEIALVSVKPDQNSLVIHRTLWGRGKGILLYLPRWGRSTLLRRLTARLWLASDSQQPVRRPLCRNCFPVASMPCNFPVVNNTIRRITQFAVLPTICWTILKFFADTVYTLARIGMAGVLSRARQDMSCRLSVWRTGH</sequence>